<reference evidence="1" key="1">
    <citation type="submission" date="2020-01" db="EMBL/GenBank/DDBJ databases">
        <title>Insect and environment-associated Actinomycetes.</title>
        <authorList>
            <person name="Currrie C."/>
            <person name="Chevrette M."/>
            <person name="Carlson C."/>
            <person name="Stubbendieck R."/>
            <person name="Wendt-Pienkowski E."/>
        </authorList>
    </citation>
    <scope>NUCLEOTIDE SEQUENCE</scope>
    <source>
        <strain evidence="1">SID12501</strain>
    </source>
</reference>
<dbReference type="InterPro" id="IPR036271">
    <property type="entry name" value="Tet_transcr_reg_TetR-rel_C_sf"/>
</dbReference>
<dbReference type="Gene3D" id="1.10.357.10">
    <property type="entry name" value="Tetracycline Repressor, domain 2"/>
    <property type="match status" value="1"/>
</dbReference>
<dbReference type="AlphaFoldDB" id="A0A6B3C2S2"/>
<dbReference type="EMBL" id="JAAGLU010000039">
    <property type="protein sequence ID" value="NEC91097.1"/>
    <property type="molecule type" value="Genomic_DNA"/>
</dbReference>
<dbReference type="RefSeq" id="WP_164321550.1">
    <property type="nucleotide sequence ID" value="NZ_JAAGLU010000039.1"/>
</dbReference>
<comment type="caution">
    <text evidence="1">The sequence shown here is derived from an EMBL/GenBank/DDBJ whole genome shotgun (WGS) entry which is preliminary data.</text>
</comment>
<name>A0A6B3C2S2_9ACTN</name>
<protein>
    <submittedName>
        <fullName evidence="1">Uncharacterized protein</fullName>
    </submittedName>
</protein>
<accession>A0A6B3C2S2</accession>
<gene>
    <name evidence="1" type="ORF">G3I71_36055</name>
</gene>
<sequence length="92" mass="9765">MAPAPVRRRMCFRRLDRGVGRCPGAVNRLGSDGARAIVDEIVGHLAPEDPAPVRGKVLGLFAMMAGSLQLSRAAFGSKLADEVLDNALAFMC</sequence>
<dbReference type="SUPFAM" id="SSF48498">
    <property type="entry name" value="Tetracyclin repressor-like, C-terminal domain"/>
    <property type="match status" value="1"/>
</dbReference>
<organism evidence="1">
    <name type="scientific">Streptomyces sp. SID12501</name>
    <dbReference type="NCBI Taxonomy" id="2706042"/>
    <lineage>
        <taxon>Bacteria</taxon>
        <taxon>Bacillati</taxon>
        <taxon>Actinomycetota</taxon>
        <taxon>Actinomycetes</taxon>
        <taxon>Kitasatosporales</taxon>
        <taxon>Streptomycetaceae</taxon>
        <taxon>Streptomyces</taxon>
    </lineage>
</organism>
<evidence type="ECO:0000313" key="1">
    <source>
        <dbReference type="EMBL" id="NEC91097.1"/>
    </source>
</evidence>
<proteinExistence type="predicted"/>